<keyword evidence="2" id="KW-1185">Reference proteome</keyword>
<dbReference type="RefSeq" id="WP_105735280.1">
    <property type="nucleotide sequence ID" value="NZ_PVBT01000005.1"/>
</dbReference>
<name>A0A2S9JFK7_9HYPH</name>
<evidence type="ECO:0008006" key="3">
    <source>
        <dbReference type="Google" id="ProtNLM"/>
    </source>
</evidence>
<gene>
    <name evidence="1" type="ORF">C5750_17915</name>
</gene>
<proteinExistence type="predicted"/>
<dbReference type="EMBL" id="PVBT01000005">
    <property type="protein sequence ID" value="PRD51723.1"/>
    <property type="molecule type" value="Genomic_DNA"/>
</dbReference>
<dbReference type="Proteomes" id="UP000238563">
    <property type="component" value="Unassembled WGS sequence"/>
</dbReference>
<dbReference type="AlphaFoldDB" id="A0A2S9JFK7"/>
<sequence>MASYKYGKYLLRYESDQFDKEFEPGSVPYNSGIYRCKNCGEEIAAPEGVPLPAQHRHSNSLPIVWQLLVYAAPRD</sequence>
<organism evidence="1 2">
    <name type="scientific">Phyllobacterium myrsinacearum</name>
    <dbReference type="NCBI Taxonomy" id="28101"/>
    <lineage>
        <taxon>Bacteria</taxon>
        <taxon>Pseudomonadati</taxon>
        <taxon>Pseudomonadota</taxon>
        <taxon>Alphaproteobacteria</taxon>
        <taxon>Hyphomicrobiales</taxon>
        <taxon>Phyllobacteriaceae</taxon>
        <taxon>Phyllobacterium</taxon>
    </lineage>
</organism>
<comment type="caution">
    <text evidence="1">The sequence shown here is derived from an EMBL/GenBank/DDBJ whole genome shotgun (WGS) entry which is preliminary data.</text>
</comment>
<accession>A0A2S9JFK7</accession>
<evidence type="ECO:0000313" key="1">
    <source>
        <dbReference type="EMBL" id="PRD51723.1"/>
    </source>
</evidence>
<protein>
    <recommendedName>
        <fullName evidence="3">Protein L</fullName>
    </recommendedName>
</protein>
<dbReference type="OrthoDB" id="279280at2"/>
<evidence type="ECO:0000313" key="2">
    <source>
        <dbReference type="Proteomes" id="UP000238563"/>
    </source>
</evidence>
<reference evidence="1 2" key="1">
    <citation type="submission" date="2018-02" db="EMBL/GenBank/DDBJ databases">
        <title>The draft genome of Phyllobacterium myrsinacearum DSM5892.</title>
        <authorList>
            <person name="Li L."/>
            <person name="Liu L."/>
            <person name="Zhang X."/>
            <person name="Wang T."/>
        </authorList>
    </citation>
    <scope>NUCLEOTIDE SEQUENCE [LARGE SCALE GENOMIC DNA]</scope>
    <source>
        <strain evidence="1 2">DSM 5892</strain>
    </source>
</reference>